<dbReference type="InterPro" id="IPR050763">
    <property type="entry name" value="ABC_transporter_ATP-binding"/>
</dbReference>
<dbReference type="KEGG" id="schi:SCHIN_v1c05230"/>
<gene>
    <name evidence="5" type="ORF">SCHIN_v1c05230</name>
</gene>
<evidence type="ECO:0000259" key="4">
    <source>
        <dbReference type="PROSITE" id="PS50893"/>
    </source>
</evidence>
<keyword evidence="1" id="KW-0813">Transport</keyword>
<feature type="domain" description="ABC transporter" evidence="4">
    <location>
        <begin position="2"/>
        <end position="218"/>
    </location>
</feature>
<evidence type="ECO:0000313" key="5">
    <source>
        <dbReference type="EMBL" id="QEH61720.1"/>
    </source>
</evidence>
<dbReference type="PROSITE" id="PS00211">
    <property type="entry name" value="ABC_TRANSPORTER_1"/>
    <property type="match status" value="1"/>
</dbReference>
<name>A0A5B9Y434_9MOLU</name>
<dbReference type="Pfam" id="PF00005">
    <property type="entry name" value="ABC_tran"/>
    <property type="match status" value="1"/>
</dbReference>
<dbReference type="Gene3D" id="3.40.50.300">
    <property type="entry name" value="P-loop containing nucleotide triphosphate hydrolases"/>
    <property type="match status" value="1"/>
</dbReference>
<dbReference type="InterPro" id="IPR027417">
    <property type="entry name" value="P-loop_NTPase"/>
</dbReference>
<accession>A0A5B9Y434</accession>
<dbReference type="PROSITE" id="PS50893">
    <property type="entry name" value="ABC_TRANSPORTER_2"/>
    <property type="match status" value="1"/>
</dbReference>
<evidence type="ECO:0000256" key="1">
    <source>
        <dbReference type="ARBA" id="ARBA00022448"/>
    </source>
</evidence>
<dbReference type="RefSeq" id="WP_166508107.1">
    <property type="nucleotide sequence ID" value="NZ_CP043026.1"/>
</dbReference>
<reference evidence="5 6" key="1">
    <citation type="submission" date="2019-08" db="EMBL/GenBank/DDBJ databases">
        <title>Complete genome sequence of Spiroplasma chinense CCH (DSM 19755).</title>
        <authorList>
            <person name="Shen H.-Y."/>
            <person name="Lin Y.-C."/>
            <person name="Chou L."/>
            <person name="Kuo C.-H."/>
        </authorList>
    </citation>
    <scope>NUCLEOTIDE SEQUENCE [LARGE SCALE GENOMIC DNA]</scope>
    <source>
        <strain evidence="5 6">CCH</strain>
    </source>
</reference>
<dbReference type="PANTHER" id="PTHR42711">
    <property type="entry name" value="ABC TRANSPORTER ATP-BINDING PROTEIN"/>
    <property type="match status" value="1"/>
</dbReference>
<dbReference type="GO" id="GO:0005524">
    <property type="term" value="F:ATP binding"/>
    <property type="evidence" value="ECO:0007669"/>
    <property type="project" value="UniProtKB-KW"/>
</dbReference>
<dbReference type="SMART" id="SM00382">
    <property type="entry name" value="AAA"/>
    <property type="match status" value="1"/>
</dbReference>
<evidence type="ECO:0000256" key="2">
    <source>
        <dbReference type="ARBA" id="ARBA00022741"/>
    </source>
</evidence>
<dbReference type="SUPFAM" id="SSF52540">
    <property type="entry name" value="P-loop containing nucleoside triphosphate hydrolases"/>
    <property type="match status" value="1"/>
</dbReference>
<dbReference type="AlphaFoldDB" id="A0A5B9Y434"/>
<dbReference type="InterPro" id="IPR003439">
    <property type="entry name" value="ABC_transporter-like_ATP-bd"/>
</dbReference>
<dbReference type="PANTHER" id="PTHR42711:SF17">
    <property type="entry name" value="ABC TRANSPORTER ATP-BINDING PROTEIN"/>
    <property type="match status" value="1"/>
</dbReference>
<protein>
    <submittedName>
        <fullName evidence="5">ABC transporter ATP-binding protein</fullName>
    </submittedName>
</protein>
<keyword evidence="6" id="KW-1185">Reference proteome</keyword>
<dbReference type="Proteomes" id="UP000323144">
    <property type="component" value="Chromosome"/>
</dbReference>
<keyword evidence="2" id="KW-0547">Nucleotide-binding</keyword>
<proteinExistence type="predicted"/>
<organism evidence="5 6">
    <name type="scientific">Spiroplasma chinense</name>
    <dbReference type="NCBI Taxonomy" id="216932"/>
    <lineage>
        <taxon>Bacteria</taxon>
        <taxon>Bacillati</taxon>
        <taxon>Mycoplasmatota</taxon>
        <taxon>Mollicutes</taxon>
        <taxon>Entomoplasmatales</taxon>
        <taxon>Spiroplasmataceae</taxon>
        <taxon>Spiroplasma</taxon>
    </lineage>
</organism>
<dbReference type="InterPro" id="IPR003593">
    <property type="entry name" value="AAA+_ATPase"/>
</dbReference>
<dbReference type="EMBL" id="CP043026">
    <property type="protein sequence ID" value="QEH61720.1"/>
    <property type="molecule type" value="Genomic_DNA"/>
</dbReference>
<evidence type="ECO:0000256" key="3">
    <source>
        <dbReference type="ARBA" id="ARBA00022840"/>
    </source>
</evidence>
<dbReference type="GO" id="GO:0016887">
    <property type="term" value="F:ATP hydrolysis activity"/>
    <property type="evidence" value="ECO:0007669"/>
    <property type="project" value="InterPro"/>
</dbReference>
<evidence type="ECO:0000313" key="6">
    <source>
        <dbReference type="Proteomes" id="UP000323144"/>
    </source>
</evidence>
<dbReference type="InterPro" id="IPR017871">
    <property type="entry name" value="ABC_transporter-like_CS"/>
</dbReference>
<keyword evidence="3 5" id="KW-0067">ATP-binding</keyword>
<sequence length="221" mass="25824">MIEVKNLSLSYKKREVLNVKELIINDKDKIALAGLNGAGKTTLAEILIGVKGYYKGELNYKKDYIYNAVFQDCNFVADCKIKDIFYLYCDLYNIKMDHKKIFEEYDLLKVENNLYKRLSGGQQQKFKFLIALLNEPNFLLLDEITTALDYDWRVRIIEIIKQKIQNNDMNLLLISHNPEEIAHLCNRIVLLQDGSVFKDEKITGTYEEKIKQIKEVFGHNV</sequence>